<evidence type="ECO:0000313" key="11">
    <source>
        <dbReference type="Proteomes" id="UP000178485"/>
    </source>
</evidence>
<evidence type="ECO:0000256" key="7">
    <source>
        <dbReference type="PIRSR" id="PIRSR611782-2"/>
    </source>
</evidence>
<dbReference type="Pfam" id="PF13365">
    <property type="entry name" value="Trypsin_2"/>
    <property type="match status" value="1"/>
</dbReference>
<dbReference type="AlphaFoldDB" id="A0A1G4GA56"/>
<dbReference type="SMART" id="SM00228">
    <property type="entry name" value="PDZ"/>
    <property type="match status" value="2"/>
</dbReference>
<sequence>MNTGNVKSITTIVVVAILSSVITLFGYNAISKNSPKGVISPAVNIGTNEYADSFDQDKSVKLASLTTQQGYPDFTEAAAKSVNGVVHVKVKSISQQQYMNPFDFFFGFGERNMQPREQIGFGSGVIISKDGYIITNNHVVEGATEVTVSLNDNREMTAKVIGTDPQTDIALLKIEGDDFPYLTFGNSDALQVGEWVLAVGNPFNLTSTVTAGIVSAKNRGNIVGGNLSIQSFIQIDAAVNRGNSGGALVNTKGELVGINTAIFSQSGDFNGLAFAVPISIAGKVAADLKQYGAVQRAVLGIQAPNIDVVRRQDPERARELSQIVGVLVEDFGDRSAAKAAGLEKGDIIKAINNVHIRNFAELQDQLSRYRPGDKVKVTVERNGKEHSYTVELKNDAGNTEIQRSADNMSVLGATFNEIPAARKRQLGINSGVEVSSVTSNGLFRKEGINKGFIIMRVNNTPVNSESDIANIVSNVSRTSQDKVILIAGFYPNGRTQYIAIDLSQGGK</sequence>
<feature type="transmembrane region" description="Helical" evidence="8">
    <location>
        <begin position="12"/>
        <end position="30"/>
    </location>
</feature>
<dbReference type="InterPro" id="IPR001478">
    <property type="entry name" value="PDZ"/>
</dbReference>
<feature type="active site" description="Charge relay system" evidence="6">
    <location>
        <position position="244"/>
    </location>
</feature>
<dbReference type="InterPro" id="IPR036034">
    <property type="entry name" value="PDZ_sf"/>
</dbReference>
<dbReference type="PRINTS" id="PR00834">
    <property type="entry name" value="PROTEASES2C"/>
</dbReference>
<dbReference type="InterPro" id="IPR051201">
    <property type="entry name" value="Chloro_Bact_Ser_Proteases"/>
</dbReference>
<dbReference type="PANTHER" id="PTHR43343:SF3">
    <property type="entry name" value="PROTEASE DO-LIKE 8, CHLOROPLASTIC"/>
    <property type="match status" value="1"/>
</dbReference>
<dbReference type="SUPFAM" id="SSF50156">
    <property type="entry name" value="PDZ domain-like"/>
    <property type="match status" value="2"/>
</dbReference>
<dbReference type="EC" id="3.4.21.107" evidence="10"/>
<dbReference type="InterPro" id="IPR001940">
    <property type="entry name" value="Peptidase_S1C"/>
</dbReference>
<feature type="binding site" evidence="7">
    <location>
        <position position="138"/>
    </location>
    <ligand>
        <name>substrate</name>
    </ligand>
</feature>
<dbReference type="Pfam" id="PF12812">
    <property type="entry name" value="PDZ_1"/>
    <property type="match status" value="1"/>
</dbReference>
<proteinExistence type="predicted"/>
<organism evidence="10 11">
    <name type="scientific">Petrimonas mucosa</name>
    <dbReference type="NCBI Taxonomy" id="1642646"/>
    <lineage>
        <taxon>Bacteria</taxon>
        <taxon>Pseudomonadati</taxon>
        <taxon>Bacteroidota</taxon>
        <taxon>Bacteroidia</taxon>
        <taxon>Bacteroidales</taxon>
        <taxon>Dysgonomonadaceae</taxon>
        <taxon>Petrimonas</taxon>
    </lineage>
</organism>
<evidence type="ECO:0000256" key="3">
    <source>
        <dbReference type="ARBA" id="ARBA00022737"/>
    </source>
</evidence>
<gene>
    <name evidence="10" type="primary">mucD</name>
    <name evidence="10" type="ORF">ING2E5A_2638</name>
</gene>
<keyword evidence="1 10" id="KW-0645">Protease</keyword>
<dbReference type="NCBIfam" id="TIGR02037">
    <property type="entry name" value="degP_htrA_DO"/>
    <property type="match status" value="1"/>
</dbReference>
<keyword evidence="5" id="KW-0720">Serine protease</keyword>
<keyword evidence="8" id="KW-0812">Transmembrane</keyword>
<dbReference type="Proteomes" id="UP000178485">
    <property type="component" value="Chromosome i"/>
</dbReference>
<feature type="active site" description="Charge relay system" evidence="6">
    <location>
        <position position="138"/>
    </location>
</feature>
<evidence type="ECO:0000256" key="4">
    <source>
        <dbReference type="ARBA" id="ARBA00022801"/>
    </source>
</evidence>
<feature type="binding site" evidence="7">
    <location>
        <begin position="242"/>
        <end position="244"/>
    </location>
    <ligand>
        <name>substrate</name>
    </ligand>
</feature>
<dbReference type="GO" id="GO:0004252">
    <property type="term" value="F:serine-type endopeptidase activity"/>
    <property type="evidence" value="ECO:0007669"/>
    <property type="project" value="InterPro"/>
</dbReference>
<accession>A0A1G4GA56</accession>
<dbReference type="RefSeq" id="WP_071137723.1">
    <property type="nucleotide sequence ID" value="NZ_LT608328.1"/>
</dbReference>
<keyword evidence="8" id="KW-1133">Transmembrane helix</keyword>
<dbReference type="Gene3D" id="2.30.42.10">
    <property type="match status" value="2"/>
</dbReference>
<feature type="binding site" evidence="7">
    <location>
        <position position="168"/>
    </location>
    <ligand>
        <name>substrate</name>
    </ligand>
</feature>
<keyword evidence="2" id="KW-0732">Signal</keyword>
<evidence type="ECO:0000259" key="9">
    <source>
        <dbReference type="SMART" id="SM00228"/>
    </source>
</evidence>
<feature type="active site" description="Charge relay system" evidence="6">
    <location>
        <position position="168"/>
    </location>
</feature>
<name>A0A1G4GA56_9BACT</name>
<dbReference type="SUPFAM" id="SSF50494">
    <property type="entry name" value="Trypsin-like serine proteases"/>
    <property type="match status" value="1"/>
</dbReference>
<dbReference type="GO" id="GO:0006508">
    <property type="term" value="P:proteolysis"/>
    <property type="evidence" value="ECO:0007669"/>
    <property type="project" value="UniProtKB-KW"/>
</dbReference>
<evidence type="ECO:0000313" key="10">
    <source>
        <dbReference type="EMBL" id="SCM59434.1"/>
    </source>
</evidence>
<dbReference type="InterPro" id="IPR009003">
    <property type="entry name" value="Peptidase_S1_PA"/>
</dbReference>
<dbReference type="Pfam" id="PF13180">
    <property type="entry name" value="PDZ_2"/>
    <property type="match status" value="1"/>
</dbReference>
<keyword evidence="4 10" id="KW-0378">Hydrolase</keyword>
<keyword evidence="3" id="KW-0677">Repeat</keyword>
<feature type="domain" description="PDZ" evidence="9">
    <location>
        <begin position="289"/>
        <end position="383"/>
    </location>
</feature>
<evidence type="ECO:0000256" key="8">
    <source>
        <dbReference type="SAM" id="Phobius"/>
    </source>
</evidence>
<dbReference type="STRING" id="1642646.ING2E5A_2638"/>
<evidence type="ECO:0000256" key="1">
    <source>
        <dbReference type="ARBA" id="ARBA00022670"/>
    </source>
</evidence>
<keyword evidence="8" id="KW-0472">Membrane</keyword>
<dbReference type="Gene3D" id="2.40.10.120">
    <property type="match status" value="1"/>
</dbReference>
<dbReference type="InterPro" id="IPR025926">
    <property type="entry name" value="PDZ-like_dom"/>
</dbReference>
<dbReference type="EMBL" id="LT608328">
    <property type="protein sequence ID" value="SCM59434.1"/>
    <property type="molecule type" value="Genomic_DNA"/>
</dbReference>
<evidence type="ECO:0000256" key="2">
    <source>
        <dbReference type="ARBA" id="ARBA00022729"/>
    </source>
</evidence>
<feature type="domain" description="PDZ" evidence="9">
    <location>
        <begin position="409"/>
        <end position="489"/>
    </location>
</feature>
<protein>
    <submittedName>
        <fullName evidence="10">Putative periplasmic serine endoprotease DegP-like</fullName>
        <ecNumber evidence="10">3.4.21.107</ecNumber>
    </submittedName>
</protein>
<evidence type="ECO:0000256" key="5">
    <source>
        <dbReference type="ARBA" id="ARBA00022825"/>
    </source>
</evidence>
<dbReference type="PANTHER" id="PTHR43343">
    <property type="entry name" value="PEPTIDASE S12"/>
    <property type="match status" value="1"/>
</dbReference>
<dbReference type="KEGG" id="pmuc:ING2E5A_2638"/>
<reference evidence="10 11" key="1">
    <citation type="submission" date="2016-08" db="EMBL/GenBank/DDBJ databases">
        <authorList>
            <person name="Seilhamer J.J."/>
        </authorList>
    </citation>
    <scope>NUCLEOTIDE SEQUENCE [LARGE SCALE GENOMIC DNA]</scope>
    <source>
        <strain evidence="10">ING2-E5A</strain>
    </source>
</reference>
<keyword evidence="11" id="KW-1185">Reference proteome</keyword>
<evidence type="ECO:0000256" key="6">
    <source>
        <dbReference type="PIRSR" id="PIRSR611782-1"/>
    </source>
</evidence>
<dbReference type="InterPro" id="IPR011782">
    <property type="entry name" value="Pept_S1C_Do"/>
</dbReference>